<evidence type="ECO:0000313" key="10">
    <source>
        <dbReference type="EMBL" id="KAF0298489.1"/>
    </source>
</evidence>
<dbReference type="SUPFAM" id="SSF50630">
    <property type="entry name" value="Acid proteases"/>
    <property type="match status" value="1"/>
</dbReference>
<dbReference type="InterPro" id="IPR043128">
    <property type="entry name" value="Rev_trsase/Diguanyl_cyclase"/>
</dbReference>
<evidence type="ECO:0000259" key="9">
    <source>
        <dbReference type="Pfam" id="PF03372"/>
    </source>
</evidence>
<dbReference type="GO" id="GO:0006508">
    <property type="term" value="P:proteolysis"/>
    <property type="evidence" value="ECO:0007669"/>
    <property type="project" value="InterPro"/>
</dbReference>
<feature type="chain" id="PRO_5025437371" description="Peptidase A2 domain-containing protein" evidence="7">
    <location>
        <begin position="22"/>
        <end position="510"/>
    </location>
</feature>
<accession>A0A6A4VZY2</accession>
<dbReference type="AlphaFoldDB" id="A0A6A4VZY2"/>
<organism evidence="10 11">
    <name type="scientific">Amphibalanus amphitrite</name>
    <name type="common">Striped barnacle</name>
    <name type="synonym">Balanus amphitrite</name>
    <dbReference type="NCBI Taxonomy" id="1232801"/>
    <lineage>
        <taxon>Eukaryota</taxon>
        <taxon>Metazoa</taxon>
        <taxon>Ecdysozoa</taxon>
        <taxon>Arthropoda</taxon>
        <taxon>Crustacea</taxon>
        <taxon>Multicrustacea</taxon>
        <taxon>Cirripedia</taxon>
        <taxon>Thoracica</taxon>
        <taxon>Thoracicalcarea</taxon>
        <taxon>Balanomorpha</taxon>
        <taxon>Balanoidea</taxon>
        <taxon>Balanidae</taxon>
        <taxon>Amphibalaninae</taxon>
        <taxon>Amphibalanus</taxon>
    </lineage>
</organism>
<dbReference type="Gene3D" id="3.60.10.10">
    <property type="entry name" value="Endonuclease/exonuclease/phosphatase"/>
    <property type="match status" value="1"/>
</dbReference>
<keyword evidence="3" id="KW-0540">Nuclease</keyword>
<feature type="domain" description="Retropepsins" evidence="8">
    <location>
        <begin position="410"/>
        <end position="439"/>
    </location>
</feature>
<evidence type="ECO:0000256" key="6">
    <source>
        <dbReference type="SAM" id="MobiDB-lite"/>
    </source>
</evidence>
<sequence>MHRDTAHHLVLLVLTFLLVSAARPAPLPASARRAPPPLPFHTDNDDRRTCRRAARSPFLAAPAPLPCAHTLSPTGSPPGRSGPAAERAPGDHVTRRGRRGASARRRGCRGGRAWRRSGPGGRRQNLLAGLINIQSLLPKILTLQHEHLNRLDYDICVITETWLRPATASRLVTFPGYTLHRADRPGDAGYGGVAILVKDSYTASVIPQPASDCAACRLESLWLRVKPATGRQFSIAAVYRPPRRTVAAVQADLDELEVQFQRVLLQHSGPIFIMGDLNLQTLAKLFMRDSDVRTERVKLRRCTQAPGQSSLIFLANLKEAAVKCAFGPLRDDMIRDQFVEGCVSEQLRDKLIMTDGLTLTALEAIAEAADRGAQRRSVLKEAFSPAVSGPTPVVEVAYAKETPAKVGRDGPWYEVQIGGQPVTMMVDTGAAVSVIPADLYQSKLSHFKLNQPKDRVQGLKDMQQPSTKKLQSVLGILGFYSKFVKNFSSRVEPLRRQLRKDAPAFKWTRR</sequence>
<keyword evidence="2" id="KW-0548">Nucleotidyltransferase</keyword>
<dbReference type="OrthoDB" id="8039770at2759"/>
<keyword evidence="4" id="KW-0255">Endonuclease</keyword>
<reference evidence="10 11" key="1">
    <citation type="submission" date="2019-07" db="EMBL/GenBank/DDBJ databases">
        <title>Draft genome assembly of a fouling barnacle, Amphibalanus amphitrite (Darwin, 1854): The first reference genome for Thecostraca.</title>
        <authorList>
            <person name="Kim W."/>
        </authorList>
    </citation>
    <scope>NUCLEOTIDE SEQUENCE [LARGE SCALE GENOMIC DNA]</scope>
    <source>
        <strain evidence="10">SNU_AA5</strain>
        <tissue evidence="10">Soma without cirri and trophi</tissue>
    </source>
</reference>
<dbReference type="SUPFAM" id="SSF56219">
    <property type="entry name" value="DNase I-like"/>
    <property type="match status" value="1"/>
</dbReference>
<evidence type="ECO:0000256" key="5">
    <source>
        <dbReference type="ARBA" id="ARBA00022801"/>
    </source>
</evidence>
<feature type="signal peptide" evidence="7">
    <location>
        <begin position="1"/>
        <end position="21"/>
    </location>
</feature>
<dbReference type="InterPro" id="IPR001969">
    <property type="entry name" value="Aspartic_peptidase_AS"/>
</dbReference>
<evidence type="ECO:0000256" key="7">
    <source>
        <dbReference type="SAM" id="SignalP"/>
    </source>
</evidence>
<dbReference type="Pfam" id="PF03372">
    <property type="entry name" value="Exo_endo_phos"/>
    <property type="match status" value="1"/>
</dbReference>
<dbReference type="GO" id="GO:0004519">
    <property type="term" value="F:endonuclease activity"/>
    <property type="evidence" value="ECO:0007669"/>
    <property type="project" value="UniProtKB-KW"/>
</dbReference>
<dbReference type="PANTHER" id="PTHR37984">
    <property type="entry name" value="PROTEIN CBG26694"/>
    <property type="match status" value="1"/>
</dbReference>
<keyword evidence="11" id="KW-1185">Reference proteome</keyword>
<evidence type="ECO:0000256" key="4">
    <source>
        <dbReference type="ARBA" id="ARBA00022759"/>
    </source>
</evidence>
<comment type="caution">
    <text evidence="10">The sequence shown here is derived from an EMBL/GenBank/DDBJ whole genome shotgun (WGS) entry which is preliminary data.</text>
</comment>
<dbReference type="Proteomes" id="UP000440578">
    <property type="component" value="Unassembled WGS sequence"/>
</dbReference>
<dbReference type="PANTHER" id="PTHR37984:SF5">
    <property type="entry name" value="PROTEIN NYNRIN-LIKE"/>
    <property type="match status" value="1"/>
</dbReference>
<evidence type="ECO:0000256" key="3">
    <source>
        <dbReference type="ARBA" id="ARBA00022722"/>
    </source>
</evidence>
<dbReference type="InterPro" id="IPR005135">
    <property type="entry name" value="Endo/exonuclease/phosphatase"/>
</dbReference>
<dbReference type="SUPFAM" id="SSF56672">
    <property type="entry name" value="DNA/RNA polymerases"/>
    <property type="match status" value="1"/>
</dbReference>
<dbReference type="EMBL" id="VIIS01001429">
    <property type="protein sequence ID" value="KAF0298489.1"/>
    <property type="molecule type" value="Genomic_DNA"/>
</dbReference>
<feature type="region of interest" description="Disordered" evidence="6">
    <location>
        <begin position="27"/>
        <end position="48"/>
    </location>
</feature>
<protein>
    <recommendedName>
        <fullName evidence="12">Peptidase A2 domain-containing protein</fullName>
    </recommendedName>
</protein>
<proteinExistence type="predicted"/>
<keyword evidence="5" id="KW-0378">Hydrolase</keyword>
<evidence type="ECO:0000313" key="11">
    <source>
        <dbReference type="Proteomes" id="UP000440578"/>
    </source>
</evidence>
<evidence type="ECO:0000259" key="8">
    <source>
        <dbReference type="Pfam" id="PF00077"/>
    </source>
</evidence>
<dbReference type="Gene3D" id="3.30.70.270">
    <property type="match status" value="1"/>
</dbReference>
<name>A0A6A4VZY2_AMPAM</name>
<keyword evidence="1" id="KW-0808">Transferase</keyword>
<gene>
    <name evidence="10" type="ORF">FJT64_004166</name>
</gene>
<dbReference type="InterPro" id="IPR018061">
    <property type="entry name" value="Retropepsins"/>
</dbReference>
<keyword evidence="7" id="KW-0732">Signal</keyword>
<dbReference type="InterPro" id="IPR036691">
    <property type="entry name" value="Endo/exonu/phosph_ase_sf"/>
</dbReference>
<dbReference type="InterPro" id="IPR021109">
    <property type="entry name" value="Peptidase_aspartic_dom_sf"/>
</dbReference>
<evidence type="ECO:0000256" key="1">
    <source>
        <dbReference type="ARBA" id="ARBA00022679"/>
    </source>
</evidence>
<dbReference type="PROSITE" id="PS00141">
    <property type="entry name" value="ASP_PROTEASE"/>
    <property type="match status" value="1"/>
</dbReference>
<dbReference type="GO" id="GO:0071897">
    <property type="term" value="P:DNA biosynthetic process"/>
    <property type="evidence" value="ECO:0007669"/>
    <property type="project" value="UniProtKB-ARBA"/>
</dbReference>
<dbReference type="InterPro" id="IPR043502">
    <property type="entry name" value="DNA/RNA_pol_sf"/>
</dbReference>
<dbReference type="GO" id="GO:0004190">
    <property type="term" value="F:aspartic-type endopeptidase activity"/>
    <property type="evidence" value="ECO:0007669"/>
    <property type="project" value="InterPro"/>
</dbReference>
<feature type="domain" description="Endonuclease/exonuclease/phosphatase" evidence="9">
    <location>
        <begin position="146"/>
        <end position="279"/>
    </location>
</feature>
<dbReference type="Pfam" id="PF00077">
    <property type="entry name" value="RVP"/>
    <property type="match status" value="1"/>
</dbReference>
<evidence type="ECO:0008006" key="12">
    <source>
        <dbReference type="Google" id="ProtNLM"/>
    </source>
</evidence>
<feature type="compositionally biased region" description="Low complexity" evidence="6">
    <location>
        <begin position="64"/>
        <end position="83"/>
    </location>
</feature>
<feature type="compositionally biased region" description="Basic residues" evidence="6">
    <location>
        <begin position="95"/>
        <end position="115"/>
    </location>
</feature>
<dbReference type="GO" id="GO:0016779">
    <property type="term" value="F:nucleotidyltransferase activity"/>
    <property type="evidence" value="ECO:0007669"/>
    <property type="project" value="UniProtKB-KW"/>
</dbReference>
<dbReference type="InterPro" id="IPR050951">
    <property type="entry name" value="Retrovirus_Pol_polyprotein"/>
</dbReference>
<feature type="region of interest" description="Disordered" evidence="6">
    <location>
        <begin position="64"/>
        <end position="120"/>
    </location>
</feature>
<evidence type="ECO:0000256" key="2">
    <source>
        <dbReference type="ARBA" id="ARBA00022695"/>
    </source>
</evidence>